<evidence type="ECO:0000259" key="3">
    <source>
        <dbReference type="Pfam" id="PF07859"/>
    </source>
</evidence>
<evidence type="ECO:0000256" key="1">
    <source>
        <dbReference type="ARBA" id="ARBA00022801"/>
    </source>
</evidence>
<dbReference type="Gene3D" id="3.40.50.1820">
    <property type="entry name" value="alpha/beta hydrolase"/>
    <property type="match status" value="1"/>
</dbReference>
<feature type="domain" description="Alpha/beta hydrolase fold-3" evidence="3">
    <location>
        <begin position="153"/>
        <end position="360"/>
    </location>
</feature>
<accession>A0A4Q7U8I8</accession>
<reference evidence="4 5" key="1">
    <citation type="journal article" date="2015" name="Stand. Genomic Sci.">
        <title>Genomic Encyclopedia of Bacterial and Archaeal Type Strains, Phase III: the genomes of soil and plant-associated and newly described type strains.</title>
        <authorList>
            <person name="Whitman W.B."/>
            <person name="Woyke T."/>
            <person name="Klenk H.P."/>
            <person name="Zhou Y."/>
            <person name="Lilburn T.G."/>
            <person name="Beck B.J."/>
            <person name="De Vos P."/>
            <person name="Vandamme P."/>
            <person name="Eisen J.A."/>
            <person name="Garrity G."/>
            <person name="Hugenholtz P."/>
            <person name="Kyrpides N.C."/>
        </authorList>
    </citation>
    <scope>NUCLEOTIDE SEQUENCE [LARGE SCALE GENOMIC DNA]</scope>
    <source>
        <strain evidence="4 5">RF6</strain>
    </source>
</reference>
<feature type="region of interest" description="Disordered" evidence="2">
    <location>
        <begin position="1"/>
        <end position="54"/>
    </location>
</feature>
<dbReference type="PANTHER" id="PTHR48081:SF8">
    <property type="entry name" value="ALPHA_BETA HYDROLASE FOLD-3 DOMAIN-CONTAINING PROTEIN-RELATED"/>
    <property type="match status" value="1"/>
</dbReference>
<keyword evidence="1" id="KW-0378">Hydrolase</keyword>
<proteinExistence type="predicted"/>
<dbReference type="PANTHER" id="PTHR48081">
    <property type="entry name" value="AB HYDROLASE SUPERFAMILY PROTEIN C4A8.06C"/>
    <property type="match status" value="1"/>
</dbReference>
<name>A0A4Q7U8I8_9MICO</name>
<evidence type="ECO:0000256" key="2">
    <source>
        <dbReference type="SAM" id="MobiDB-lite"/>
    </source>
</evidence>
<comment type="caution">
    <text evidence="4">The sequence shown here is derived from an EMBL/GenBank/DDBJ whole genome shotgun (WGS) entry which is preliminary data.</text>
</comment>
<evidence type="ECO:0000313" key="5">
    <source>
        <dbReference type="Proteomes" id="UP000291832"/>
    </source>
</evidence>
<evidence type="ECO:0000313" key="4">
    <source>
        <dbReference type="EMBL" id="RZT68758.1"/>
    </source>
</evidence>
<dbReference type="InterPro" id="IPR013094">
    <property type="entry name" value="AB_hydrolase_3"/>
</dbReference>
<feature type="compositionally biased region" description="Low complexity" evidence="2">
    <location>
        <begin position="8"/>
        <end position="46"/>
    </location>
</feature>
<dbReference type="Proteomes" id="UP000291832">
    <property type="component" value="Unassembled WGS sequence"/>
</dbReference>
<dbReference type="AlphaFoldDB" id="A0A4Q7U8I8"/>
<keyword evidence="5" id="KW-1185">Reference proteome</keyword>
<dbReference type="InterPro" id="IPR050300">
    <property type="entry name" value="GDXG_lipolytic_enzyme"/>
</dbReference>
<dbReference type="GO" id="GO:0016787">
    <property type="term" value="F:hydrolase activity"/>
    <property type="evidence" value="ECO:0007669"/>
    <property type="project" value="UniProtKB-KW"/>
</dbReference>
<dbReference type="Pfam" id="PF07859">
    <property type="entry name" value="Abhydrolase_3"/>
    <property type="match status" value="1"/>
</dbReference>
<dbReference type="EMBL" id="SHKI01000002">
    <property type="protein sequence ID" value="RZT68758.1"/>
    <property type="molecule type" value="Genomic_DNA"/>
</dbReference>
<gene>
    <name evidence="4" type="ORF">EV139_0486</name>
</gene>
<protein>
    <submittedName>
        <fullName evidence="4">Acetyl esterase/lipase</fullName>
    </submittedName>
</protein>
<dbReference type="InterPro" id="IPR029058">
    <property type="entry name" value="AB_hydrolase_fold"/>
</dbReference>
<sequence>MAEPRESAPGPQGWAAGLGPAAAQGPDAQQSPAAAHEPAAARYRAAPPRPRPAPVPYDPALLPGLEFFLDLVERIPLRADTIIANRDHFATIIQPMAAQVEGRAVTWEDRVIPGPPGAPDVAVTIVRPAANDAAGDHEPGGAGGSGPGRPAVLGIHGGGYVLGTRFFGTGELIDLAERHGVVGVAVEYRLAPEHPAPAAAEDCYAALAWLAAHAAQLGVDPDRVVVSGTSAGGGLTAAVALLARDRGGPTLAGQLVNTPMIDDRNDTVSSWQYDGIGAWDRSNNDTGWDAMLGAERGTAAVTPYQAPARATDLTGLPPAFIEVGSAEVFRDEATAYASAIWAAGGQAELHVWSGAYHGFTGFSPDAEVSLAANAARDSWWRRILTR</sequence>
<dbReference type="SUPFAM" id="SSF53474">
    <property type="entry name" value="alpha/beta-Hydrolases"/>
    <property type="match status" value="1"/>
</dbReference>
<organism evidence="4 5">
    <name type="scientific">Leucobacter luti</name>
    <dbReference type="NCBI Taxonomy" id="340320"/>
    <lineage>
        <taxon>Bacteria</taxon>
        <taxon>Bacillati</taxon>
        <taxon>Actinomycetota</taxon>
        <taxon>Actinomycetes</taxon>
        <taxon>Micrococcales</taxon>
        <taxon>Microbacteriaceae</taxon>
        <taxon>Leucobacter</taxon>
    </lineage>
</organism>